<keyword evidence="5" id="KW-0106">Calcium</keyword>
<dbReference type="PIRSF" id="PIRSF001227">
    <property type="entry name" value="Pen_acylase"/>
    <property type="match status" value="1"/>
</dbReference>
<dbReference type="Gene3D" id="1.10.1400.10">
    <property type="match status" value="1"/>
</dbReference>
<dbReference type="GO" id="GO:0017000">
    <property type="term" value="P:antibiotic biosynthetic process"/>
    <property type="evidence" value="ECO:0007669"/>
    <property type="project" value="InterPro"/>
</dbReference>
<evidence type="ECO:0000313" key="8">
    <source>
        <dbReference type="Proteomes" id="UP000267585"/>
    </source>
</evidence>
<dbReference type="InterPro" id="IPR014395">
    <property type="entry name" value="Pen/GL7ACA/AHL_acylase"/>
</dbReference>
<evidence type="ECO:0000256" key="6">
    <source>
        <dbReference type="SAM" id="Phobius"/>
    </source>
</evidence>
<evidence type="ECO:0000256" key="2">
    <source>
        <dbReference type="ARBA" id="ARBA00022801"/>
    </source>
</evidence>
<dbReference type="InterPro" id="IPR029055">
    <property type="entry name" value="Ntn_hydrolases_N"/>
</dbReference>
<evidence type="ECO:0000256" key="4">
    <source>
        <dbReference type="PIRSR" id="PIRSR001227-1"/>
    </source>
</evidence>
<dbReference type="InterPro" id="IPR023343">
    <property type="entry name" value="Penicillin_amidase_dom1"/>
</dbReference>
<dbReference type="InterPro" id="IPR002692">
    <property type="entry name" value="S45"/>
</dbReference>
<protein>
    <submittedName>
        <fullName evidence="7">Penicillin acylase family protein</fullName>
    </submittedName>
</protein>
<evidence type="ECO:0000256" key="5">
    <source>
        <dbReference type="PIRSR" id="PIRSR001227-2"/>
    </source>
</evidence>
<keyword evidence="6" id="KW-0812">Transmembrane</keyword>
<keyword evidence="5" id="KW-0479">Metal-binding</keyword>
<dbReference type="RefSeq" id="WP_126163568.1">
    <property type="nucleotide sequence ID" value="NZ_RQPJ01000021.1"/>
</dbReference>
<dbReference type="Proteomes" id="UP000267585">
    <property type="component" value="Unassembled WGS sequence"/>
</dbReference>
<evidence type="ECO:0000313" key="7">
    <source>
        <dbReference type="EMBL" id="RTE51884.1"/>
    </source>
</evidence>
<dbReference type="OrthoDB" id="9759796at2"/>
<keyword evidence="8" id="KW-1185">Reference proteome</keyword>
<feature type="binding site" evidence="5">
    <location>
        <position position="322"/>
    </location>
    <ligand>
        <name>Ca(2+)</name>
        <dbReference type="ChEBI" id="CHEBI:29108"/>
    </ligand>
</feature>
<organism evidence="7 8">
    <name type="scientific">Arenibacter aquaticus</name>
    <dbReference type="NCBI Taxonomy" id="2489054"/>
    <lineage>
        <taxon>Bacteria</taxon>
        <taxon>Pseudomonadati</taxon>
        <taxon>Bacteroidota</taxon>
        <taxon>Flavobacteriia</taxon>
        <taxon>Flavobacteriales</taxon>
        <taxon>Flavobacteriaceae</taxon>
        <taxon>Arenibacter</taxon>
    </lineage>
</organism>
<feature type="binding site" evidence="5">
    <location>
        <position position="324"/>
    </location>
    <ligand>
        <name>Ca(2+)</name>
        <dbReference type="ChEBI" id="CHEBI:29108"/>
    </ligand>
</feature>
<dbReference type="SUPFAM" id="SSF56235">
    <property type="entry name" value="N-terminal nucleophile aminohydrolases (Ntn hydrolases)"/>
    <property type="match status" value="1"/>
</dbReference>
<keyword evidence="6" id="KW-1133">Transmembrane helix</keyword>
<dbReference type="PANTHER" id="PTHR34218:SF5">
    <property type="entry name" value="PENICILLIN ACYLASE FAMILY PROTEIN"/>
    <property type="match status" value="1"/>
</dbReference>
<dbReference type="Gene3D" id="1.10.439.10">
    <property type="entry name" value="Penicillin Amidohydrolase, domain 1"/>
    <property type="match status" value="1"/>
</dbReference>
<dbReference type="Gene3D" id="2.30.120.10">
    <property type="match status" value="1"/>
</dbReference>
<comment type="similarity">
    <text evidence="1">Belongs to the peptidase S45 family.</text>
</comment>
<keyword evidence="2" id="KW-0378">Hydrolase</keyword>
<dbReference type="GO" id="GO:0016811">
    <property type="term" value="F:hydrolase activity, acting on carbon-nitrogen (but not peptide) bonds, in linear amides"/>
    <property type="evidence" value="ECO:0007669"/>
    <property type="project" value="InterPro"/>
</dbReference>
<proteinExistence type="inferred from homology"/>
<comment type="caution">
    <text evidence="7">The sequence shown here is derived from an EMBL/GenBank/DDBJ whole genome shotgun (WGS) entry which is preliminary data.</text>
</comment>
<keyword evidence="3" id="KW-0865">Zymogen</keyword>
<name>A0A3S0CKH4_9FLAO</name>
<reference evidence="7 8" key="1">
    <citation type="submission" date="2018-11" db="EMBL/GenBank/DDBJ databases">
        <title>Arenibacter aquaticus sp.nov., a marine bacterium isolated from surface seawater in the South China Sea.</title>
        <authorList>
            <person name="Guo J."/>
            <person name="Sun J."/>
        </authorList>
    </citation>
    <scope>NUCLEOTIDE SEQUENCE [LARGE SCALE GENOMIC DNA]</scope>
    <source>
        <strain evidence="7 8">GUO666</strain>
    </source>
</reference>
<dbReference type="PANTHER" id="PTHR34218">
    <property type="entry name" value="PEPTIDASE S45 PENICILLIN AMIDASE"/>
    <property type="match status" value="1"/>
</dbReference>
<sequence length="798" mass="90805">MINFKKVFWVVLGIVAVLFICIGLFIYSLSPNYDGKRELLGLEEKVEVYFDTYGVPHIYAETEEDAFRSLGYVHAQDRLWQMELMRRIGKGQLSEVFGKEMVKTDKFFLALGIDDASVATVDSLDKNTPAVKLSQAYLDGINQFILDGPTPIEFYLTGLKKTEFLLKDIYNILGYMAFDFAMAHKTDPLLTNIKGKLGMEYIKDLQIEANSGAGTIKSYRPLPQDTIGNQLSSLISEVLKKVPAPQLEGSNSWVIGPQKTKGGKVIFANDPHIGFAQPSVWYEAHISTPSYKKYGYHLAGVPFPIFGHDRKLAYGLTMFQNDDVDFYYEEEDPGDPSSYKTPLGWEKYETVNRTIQVKGGEEVAFGFKKSKHGPLMNGIADQLPQSRPIAMSWIYTKTRNRLLHALYNMCHAQNLLDFQASLADIHAPGLNVMYGDATGNIAWFATAKLYQMPDSTHTKFILDGSKGKDEPIRYLDFSENPRSVNPPDHYVYSANTQPDSINGSIYPGYYLPDNRAKRIKSLLDPKDDWSQKEVEQMLLDVTSKVNAKVVTQLAKWIDVAQMSSGQIAVMDKLNSWDGDNQLNQIEPTIYHRWIYFLLKNTFEDELGSDLFEQMLDTHFHKRIIGPMAAKEHSPWWDNVNTKDSVESKEERVNLSFQMAYKSLEDNFGVDYNKWTWSKVHTLEHPHPFGQMKALRSLFNVGPFPISGTREVINNMYFPYDDSGFNRVSSGPSTRRVINFSHIDSSSSILPTGQSGNPFSKHYRDQAEMYNNGEFRKMLMNKEEILRTQKSLLLLESAK</sequence>
<feature type="binding site" evidence="5">
    <location>
        <position position="325"/>
    </location>
    <ligand>
        <name>Ca(2+)</name>
        <dbReference type="ChEBI" id="CHEBI:29108"/>
    </ligand>
</feature>
<evidence type="ECO:0000256" key="1">
    <source>
        <dbReference type="ARBA" id="ARBA00006586"/>
    </source>
</evidence>
<dbReference type="InterPro" id="IPR043146">
    <property type="entry name" value="Penicillin_amidase_N_B-knob"/>
</dbReference>
<dbReference type="Pfam" id="PF01804">
    <property type="entry name" value="Penicil_amidase"/>
    <property type="match status" value="1"/>
</dbReference>
<dbReference type="AlphaFoldDB" id="A0A3S0CKH4"/>
<evidence type="ECO:0000256" key="3">
    <source>
        <dbReference type="ARBA" id="ARBA00023145"/>
    </source>
</evidence>
<comment type="cofactor">
    <cofactor evidence="5">
        <name>Ca(2+)</name>
        <dbReference type="ChEBI" id="CHEBI:29108"/>
    </cofactor>
    <text evidence="5">Binds 1 Ca(2+) ion per dimer.</text>
</comment>
<dbReference type="GO" id="GO:0046872">
    <property type="term" value="F:metal ion binding"/>
    <property type="evidence" value="ECO:0007669"/>
    <property type="project" value="UniProtKB-KW"/>
</dbReference>
<keyword evidence="6" id="KW-0472">Membrane</keyword>
<feature type="transmembrane region" description="Helical" evidence="6">
    <location>
        <begin position="7"/>
        <end position="29"/>
    </location>
</feature>
<dbReference type="Gene3D" id="3.60.20.10">
    <property type="entry name" value="Glutamine Phosphoribosylpyrophosphate, subunit 1, domain 1"/>
    <property type="match status" value="1"/>
</dbReference>
<gene>
    <name evidence="7" type="ORF">EHW67_16905</name>
</gene>
<dbReference type="InterPro" id="IPR043147">
    <property type="entry name" value="Penicillin_amidase_A-knob"/>
</dbReference>
<feature type="active site" description="Nucleophile" evidence="4">
    <location>
        <position position="250"/>
    </location>
</feature>
<accession>A0A3S0CKH4</accession>
<dbReference type="CDD" id="cd03747">
    <property type="entry name" value="Ntn_PGA_like"/>
    <property type="match status" value="1"/>
</dbReference>
<dbReference type="EMBL" id="RQPJ01000021">
    <property type="protein sequence ID" value="RTE51884.1"/>
    <property type="molecule type" value="Genomic_DNA"/>
</dbReference>